<dbReference type="AlphaFoldDB" id="A0ABD1YDR8"/>
<keyword evidence="8" id="KW-1185">Reference proteome</keyword>
<evidence type="ECO:0000256" key="6">
    <source>
        <dbReference type="SAM" id="Phobius"/>
    </source>
</evidence>
<reference evidence="7 8" key="1">
    <citation type="submission" date="2024-09" db="EMBL/GenBank/DDBJ databases">
        <title>Chromosome-scale assembly of Riccia fluitans.</title>
        <authorList>
            <person name="Paukszto L."/>
            <person name="Sawicki J."/>
            <person name="Karawczyk K."/>
            <person name="Piernik-Szablinska J."/>
            <person name="Szczecinska M."/>
            <person name="Mazdziarz M."/>
        </authorList>
    </citation>
    <scope>NUCLEOTIDE SEQUENCE [LARGE SCALE GENOMIC DNA]</scope>
    <source>
        <strain evidence="7">Rf_01</strain>
        <tissue evidence="7">Aerial parts of the thallus</tissue>
    </source>
</reference>
<keyword evidence="5 6" id="KW-0472">Membrane</keyword>
<sequence length="99" mass="8920">MVPVAKFLVGATIGTGVALVATPVAVPAVVASLGFGSAGIAVGSWAASFMVSYGGAVAAGSACAIIQSIGALGTFAGATAVAAAGAVLTTGGAIVAAVA</sequence>
<evidence type="ECO:0000256" key="2">
    <source>
        <dbReference type="ARBA" id="ARBA00007262"/>
    </source>
</evidence>
<protein>
    <submittedName>
        <fullName evidence="7">Uncharacterized protein</fullName>
    </submittedName>
</protein>
<comment type="similarity">
    <text evidence="2">Belongs to the IFI6/IFI27 family.</text>
</comment>
<accession>A0ABD1YDR8</accession>
<dbReference type="GO" id="GO:0016020">
    <property type="term" value="C:membrane"/>
    <property type="evidence" value="ECO:0007669"/>
    <property type="project" value="UniProtKB-SubCell"/>
</dbReference>
<evidence type="ECO:0000313" key="7">
    <source>
        <dbReference type="EMBL" id="KAL2628931.1"/>
    </source>
</evidence>
<comment type="subcellular location">
    <subcellularLocation>
        <location evidence="1">Membrane</location>
        <topology evidence="1">Multi-pass membrane protein</topology>
    </subcellularLocation>
</comment>
<comment type="caution">
    <text evidence="7">The sequence shown here is derived from an EMBL/GenBank/DDBJ whole genome shotgun (WGS) entry which is preliminary data.</text>
</comment>
<feature type="transmembrane region" description="Helical" evidence="6">
    <location>
        <begin position="78"/>
        <end position="98"/>
    </location>
</feature>
<evidence type="ECO:0000313" key="8">
    <source>
        <dbReference type="Proteomes" id="UP001605036"/>
    </source>
</evidence>
<dbReference type="Proteomes" id="UP001605036">
    <property type="component" value="Unassembled WGS sequence"/>
</dbReference>
<feature type="transmembrane region" description="Helical" evidence="6">
    <location>
        <begin position="45"/>
        <end position="66"/>
    </location>
</feature>
<keyword evidence="4 6" id="KW-1133">Transmembrane helix</keyword>
<dbReference type="EMBL" id="JBHFFA010000004">
    <property type="protein sequence ID" value="KAL2628931.1"/>
    <property type="molecule type" value="Genomic_DNA"/>
</dbReference>
<feature type="transmembrane region" description="Helical" evidence="6">
    <location>
        <begin position="7"/>
        <end position="33"/>
    </location>
</feature>
<name>A0ABD1YDR8_9MARC</name>
<dbReference type="Gene3D" id="6.10.110.10">
    <property type="match status" value="1"/>
</dbReference>
<evidence type="ECO:0000256" key="3">
    <source>
        <dbReference type="ARBA" id="ARBA00022692"/>
    </source>
</evidence>
<keyword evidence="3 6" id="KW-0812">Transmembrane</keyword>
<dbReference type="Pfam" id="PF06140">
    <property type="entry name" value="Ifi-6-16"/>
    <property type="match status" value="1"/>
</dbReference>
<evidence type="ECO:0000256" key="5">
    <source>
        <dbReference type="ARBA" id="ARBA00023136"/>
    </source>
</evidence>
<proteinExistence type="inferred from homology"/>
<dbReference type="InterPro" id="IPR038213">
    <property type="entry name" value="IFI6/IFI27-like_sf"/>
</dbReference>
<dbReference type="InterPro" id="IPR009311">
    <property type="entry name" value="IFI6/IFI27-like"/>
</dbReference>
<evidence type="ECO:0000256" key="1">
    <source>
        <dbReference type="ARBA" id="ARBA00004141"/>
    </source>
</evidence>
<organism evidence="7 8">
    <name type="scientific">Riccia fluitans</name>
    <dbReference type="NCBI Taxonomy" id="41844"/>
    <lineage>
        <taxon>Eukaryota</taxon>
        <taxon>Viridiplantae</taxon>
        <taxon>Streptophyta</taxon>
        <taxon>Embryophyta</taxon>
        <taxon>Marchantiophyta</taxon>
        <taxon>Marchantiopsida</taxon>
        <taxon>Marchantiidae</taxon>
        <taxon>Marchantiales</taxon>
        <taxon>Ricciaceae</taxon>
        <taxon>Riccia</taxon>
    </lineage>
</organism>
<gene>
    <name evidence="7" type="ORF">R1flu_013617</name>
</gene>
<evidence type="ECO:0000256" key="4">
    <source>
        <dbReference type="ARBA" id="ARBA00022989"/>
    </source>
</evidence>